<keyword evidence="1" id="KW-1133">Transmembrane helix</keyword>
<proteinExistence type="predicted"/>
<dbReference type="EMBL" id="BTSX01000006">
    <property type="protein sequence ID" value="GMT03580.1"/>
    <property type="molecule type" value="Genomic_DNA"/>
</dbReference>
<feature type="non-terminal residue" evidence="3">
    <location>
        <position position="1"/>
    </location>
</feature>
<evidence type="ECO:0000256" key="1">
    <source>
        <dbReference type="SAM" id="Phobius"/>
    </source>
</evidence>
<dbReference type="AlphaFoldDB" id="A0AAV5UAW8"/>
<evidence type="ECO:0000313" key="4">
    <source>
        <dbReference type="Proteomes" id="UP001432027"/>
    </source>
</evidence>
<feature type="transmembrane region" description="Helical" evidence="1">
    <location>
        <begin position="57"/>
        <end position="74"/>
    </location>
</feature>
<comment type="caution">
    <text evidence="3">The sequence shown here is derived from an EMBL/GenBank/DDBJ whole genome shotgun (WGS) entry which is preliminary data.</text>
</comment>
<evidence type="ECO:0000313" key="2">
    <source>
        <dbReference type="EMBL" id="GMT03580.1"/>
    </source>
</evidence>
<protein>
    <recommendedName>
        <fullName evidence="5">G protein-coupled receptor</fullName>
    </recommendedName>
</protein>
<dbReference type="Proteomes" id="UP001432027">
    <property type="component" value="Unassembled WGS sequence"/>
</dbReference>
<name>A0AAV5UAW8_9BILA</name>
<gene>
    <name evidence="2" type="ORF">PENTCL1PPCAC_25755</name>
    <name evidence="3" type="ORF">PENTCL1PPCAC_25757</name>
</gene>
<dbReference type="EMBL" id="BTSX01000006">
    <property type="protein sequence ID" value="GMT03583.1"/>
    <property type="molecule type" value="Genomic_DNA"/>
</dbReference>
<reference evidence="3" key="1">
    <citation type="submission" date="2023-10" db="EMBL/GenBank/DDBJ databases">
        <title>Genome assembly of Pristionchus species.</title>
        <authorList>
            <person name="Yoshida K."/>
            <person name="Sommer R.J."/>
        </authorList>
    </citation>
    <scope>NUCLEOTIDE SEQUENCE</scope>
    <source>
        <strain evidence="3">RS0144</strain>
    </source>
</reference>
<evidence type="ECO:0008006" key="5">
    <source>
        <dbReference type="Google" id="ProtNLM"/>
    </source>
</evidence>
<keyword evidence="4" id="KW-1185">Reference proteome</keyword>
<accession>A0AAV5UAW8</accession>
<feature type="non-terminal residue" evidence="3">
    <location>
        <position position="121"/>
    </location>
</feature>
<keyword evidence="1" id="KW-0812">Transmembrane</keyword>
<sequence length="121" mass="13944">QAWYNSKFMLAVRSVFDFLPSKRFNKSSLSFEDSGAPIVSVPALRTAVCKKIYYSDYAVPLTMFILYTIIYWSIRQKRRVISSATDSTEPHPRDADDKRMLHQAIIICGFLQLYYVVSFAA</sequence>
<keyword evidence="1" id="KW-0472">Membrane</keyword>
<organism evidence="3 4">
    <name type="scientific">Pristionchus entomophagus</name>
    <dbReference type="NCBI Taxonomy" id="358040"/>
    <lineage>
        <taxon>Eukaryota</taxon>
        <taxon>Metazoa</taxon>
        <taxon>Ecdysozoa</taxon>
        <taxon>Nematoda</taxon>
        <taxon>Chromadorea</taxon>
        <taxon>Rhabditida</taxon>
        <taxon>Rhabditina</taxon>
        <taxon>Diplogasteromorpha</taxon>
        <taxon>Diplogasteroidea</taxon>
        <taxon>Neodiplogasteridae</taxon>
        <taxon>Pristionchus</taxon>
    </lineage>
</organism>
<evidence type="ECO:0000313" key="3">
    <source>
        <dbReference type="EMBL" id="GMT03583.1"/>
    </source>
</evidence>
<feature type="transmembrane region" description="Helical" evidence="1">
    <location>
        <begin position="100"/>
        <end position="117"/>
    </location>
</feature>